<dbReference type="RefSeq" id="WP_001673482.1">
    <property type="nucleotide sequence ID" value="NZ_AP018488.1"/>
</dbReference>
<evidence type="ECO:0000313" key="1">
    <source>
        <dbReference type="EMBL" id="BAB36044.1"/>
    </source>
</evidence>
<evidence type="ECO:0000313" key="2">
    <source>
        <dbReference type="Proteomes" id="UP000000558"/>
    </source>
</evidence>
<dbReference type="HOGENOM" id="CLU_3199743_0_0_6"/>
<accession>A0A6M0JLB7</accession>
<accession>A0A0H3JET8</accession>
<proteinExistence type="predicted"/>
<reference evidence="1 2" key="2">
    <citation type="journal article" date="2001" name="DNA Res.">
        <title>Complete genome sequence of enterohemorrhagic Escherichia coli O157:H7 and genomic comparison with a laboratory strain K-12.</title>
        <authorList>
            <person name="Hayashi T."/>
            <person name="Makino K."/>
            <person name="Ohnishi M."/>
            <person name="Kurokawa K."/>
            <person name="Ishii K."/>
            <person name="Yokoyama K."/>
            <person name="Han C.G."/>
            <person name="Ohtsubo E."/>
            <person name="Nakayama K."/>
            <person name="Murata T."/>
            <person name="Tanaka M."/>
            <person name="Tobe T."/>
            <person name="Iida T."/>
            <person name="Takami H."/>
            <person name="Honda T."/>
            <person name="Sasakawa C."/>
            <person name="Ogasawara N."/>
            <person name="Yasunaga T."/>
            <person name="Kuhara S."/>
            <person name="Shiba T."/>
            <person name="Hattori M."/>
            <person name="Shinagawa H."/>
        </authorList>
    </citation>
    <scope>NUCLEOTIDE SEQUENCE [LARGE SCALE GENOMIC DNA]</scope>
    <source>
        <strain evidence="2">O157:H7 / Sakai / RIMD 0509952 / EHEC</strain>
    </source>
</reference>
<reference evidence="1 2" key="1">
    <citation type="journal article" date="2000" name="Syst. Appl. Microbiol.">
        <title>Comparative analysis of the whole set of rRNA operons between an enterohemorrhagic Escherichia coli O157:H7 Sakai strain and an Escherichia coli K-12 strain MG1655.</title>
        <authorList>
            <person name="Ohnishi M."/>
            <person name="Murata T."/>
            <person name="Nakayama K."/>
            <person name="Kuhara S."/>
            <person name="Hattori M."/>
            <person name="Kurokawa K."/>
            <person name="Yasunaga T."/>
            <person name="Yokoyama K."/>
            <person name="Makino K."/>
            <person name="Shinagawa H."/>
            <person name="Hayashi T."/>
        </authorList>
    </citation>
    <scope>NUCLEOTIDE SEQUENCE [LARGE SCALE GENOMIC DNA]</scope>
    <source>
        <strain evidence="2">O157:H7 / Sakai / RIMD 0509952 / EHEC</strain>
    </source>
</reference>
<dbReference type="STRING" id="386585.gene:10365650"/>
<protein>
    <submittedName>
        <fullName evidence="1">Uncharacterized protein</fullName>
    </submittedName>
</protein>
<sequence>MRAMLEDERCSLAAISSMTARSSRDSRSASLGPVAVLRGMRDLVS</sequence>
<organism evidence="1 2">
    <name type="scientific">Escherichia coli O157:H7</name>
    <dbReference type="NCBI Taxonomy" id="83334"/>
    <lineage>
        <taxon>Bacteria</taxon>
        <taxon>Pseudomonadati</taxon>
        <taxon>Pseudomonadota</taxon>
        <taxon>Gammaproteobacteria</taxon>
        <taxon>Enterobacterales</taxon>
        <taxon>Enterobacteriaceae</taxon>
        <taxon>Escherichia</taxon>
    </lineage>
</organism>
<dbReference type="EMBL" id="BA000007">
    <property type="protein sequence ID" value="BAB36044.1"/>
    <property type="molecule type" value="Genomic_DNA"/>
</dbReference>
<dbReference type="AlphaFoldDB" id="A0A0H3JET8"/>
<name>A0A0H3JET8_ECO57</name>
<gene>
    <name evidence="1" type="ORF">ECs_2621</name>
</gene>
<keyword evidence="2" id="KW-1185">Reference proteome</keyword>
<dbReference type="Proteomes" id="UP000000558">
    <property type="component" value="Chromosome"/>
</dbReference>